<dbReference type="InterPro" id="IPR002223">
    <property type="entry name" value="Kunitz_BPTI"/>
</dbReference>
<evidence type="ECO:0000256" key="2">
    <source>
        <dbReference type="ARBA" id="ARBA00022900"/>
    </source>
</evidence>
<organism evidence="6 7">
    <name type="scientific">Allacma fusca</name>
    <dbReference type="NCBI Taxonomy" id="39272"/>
    <lineage>
        <taxon>Eukaryota</taxon>
        <taxon>Metazoa</taxon>
        <taxon>Ecdysozoa</taxon>
        <taxon>Arthropoda</taxon>
        <taxon>Hexapoda</taxon>
        <taxon>Collembola</taxon>
        <taxon>Symphypleona</taxon>
        <taxon>Sminthuridae</taxon>
        <taxon>Allacma</taxon>
    </lineage>
</organism>
<name>A0A8J2KUD8_9HEXA</name>
<dbReference type="PANTHER" id="PTHR10083">
    <property type="entry name" value="KUNITZ-TYPE PROTEASE INHIBITOR-RELATED"/>
    <property type="match status" value="1"/>
</dbReference>
<evidence type="ECO:0000259" key="5">
    <source>
        <dbReference type="PROSITE" id="PS50279"/>
    </source>
</evidence>
<feature type="signal peptide" evidence="4">
    <location>
        <begin position="1"/>
        <end position="20"/>
    </location>
</feature>
<keyword evidence="3" id="KW-1015">Disulfide bond</keyword>
<keyword evidence="7" id="KW-1185">Reference proteome</keyword>
<dbReference type="InterPro" id="IPR020901">
    <property type="entry name" value="Prtase_inh_Kunz-CS"/>
</dbReference>
<dbReference type="Proteomes" id="UP000708208">
    <property type="component" value="Unassembled WGS sequence"/>
</dbReference>
<feature type="chain" id="PRO_5035289647" description="BPTI/Kunitz inhibitor domain-containing protein" evidence="4">
    <location>
        <begin position="21"/>
        <end position="85"/>
    </location>
</feature>
<evidence type="ECO:0000256" key="1">
    <source>
        <dbReference type="ARBA" id="ARBA00022690"/>
    </source>
</evidence>
<keyword evidence="2" id="KW-0722">Serine protease inhibitor</keyword>
<dbReference type="Pfam" id="PF00014">
    <property type="entry name" value="Kunitz_BPTI"/>
    <property type="match status" value="1"/>
</dbReference>
<evidence type="ECO:0000256" key="4">
    <source>
        <dbReference type="SAM" id="SignalP"/>
    </source>
</evidence>
<dbReference type="InterPro" id="IPR050098">
    <property type="entry name" value="TFPI/VKTCI-like"/>
</dbReference>
<comment type="caution">
    <text evidence="6">The sequence shown here is derived from an EMBL/GenBank/DDBJ whole genome shotgun (WGS) entry which is preliminary data.</text>
</comment>
<keyword evidence="1" id="KW-0646">Protease inhibitor</keyword>
<dbReference type="FunFam" id="4.10.410.10:FF:000004">
    <property type="entry name" value="Tissue factor pathway inhibitor"/>
    <property type="match status" value="1"/>
</dbReference>
<sequence length="85" mass="9290">MAKLILLLIGLSALIYCASGQALTKASCSLPRSTGPCRASQPRYYWSVESNSCKKFTYGGCMGNNNRFETASECRKVCGKHFKKG</sequence>
<evidence type="ECO:0000313" key="7">
    <source>
        <dbReference type="Proteomes" id="UP000708208"/>
    </source>
</evidence>
<evidence type="ECO:0000256" key="3">
    <source>
        <dbReference type="ARBA" id="ARBA00023157"/>
    </source>
</evidence>
<dbReference type="PROSITE" id="PS00280">
    <property type="entry name" value="BPTI_KUNITZ_1"/>
    <property type="match status" value="1"/>
</dbReference>
<dbReference type="CDD" id="cd00109">
    <property type="entry name" value="Kunitz-type"/>
    <property type="match status" value="1"/>
</dbReference>
<dbReference type="EMBL" id="CAJVCH010529840">
    <property type="protein sequence ID" value="CAG7823539.1"/>
    <property type="molecule type" value="Genomic_DNA"/>
</dbReference>
<accession>A0A8J2KUD8</accession>
<proteinExistence type="predicted"/>
<keyword evidence="4" id="KW-0732">Signal</keyword>
<dbReference type="PROSITE" id="PS50279">
    <property type="entry name" value="BPTI_KUNITZ_2"/>
    <property type="match status" value="1"/>
</dbReference>
<dbReference type="AlphaFoldDB" id="A0A8J2KUD8"/>
<evidence type="ECO:0000313" key="6">
    <source>
        <dbReference type="EMBL" id="CAG7823539.1"/>
    </source>
</evidence>
<dbReference type="PANTHER" id="PTHR10083:SF374">
    <property type="entry name" value="BPTI_KUNITZ INHIBITOR DOMAIN-CONTAINING PROTEIN"/>
    <property type="match status" value="1"/>
</dbReference>
<protein>
    <recommendedName>
        <fullName evidence="5">BPTI/Kunitz inhibitor domain-containing protein</fullName>
    </recommendedName>
</protein>
<dbReference type="SMART" id="SM00131">
    <property type="entry name" value="KU"/>
    <property type="match status" value="1"/>
</dbReference>
<feature type="domain" description="BPTI/Kunitz inhibitor" evidence="5">
    <location>
        <begin position="28"/>
        <end position="78"/>
    </location>
</feature>
<reference evidence="6" key="1">
    <citation type="submission" date="2021-06" db="EMBL/GenBank/DDBJ databases">
        <authorList>
            <person name="Hodson N. C."/>
            <person name="Mongue J. A."/>
            <person name="Jaron S. K."/>
        </authorList>
    </citation>
    <scope>NUCLEOTIDE SEQUENCE</scope>
</reference>
<dbReference type="GO" id="GO:0004867">
    <property type="term" value="F:serine-type endopeptidase inhibitor activity"/>
    <property type="evidence" value="ECO:0007669"/>
    <property type="project" value="UniProtKB-KW"/>
</dbReference>
<dbReference type="OrthoDB" id="4473401at2759"/>
<gene>
    <name evidence="6" type="ORF">AFUS01_LOCUS33751</name>
</gene>